<feature type="compositionally biased region" description="Polar residues" evidence="1">
    <location>
        <begin position="168"/>
        <end position="179"/>
    </location>
</feature>
<feature type="region of interest" description="Disordered" evidence="1">
    <location>
        <begin position="743"/>
        <end position="766"/>
    </location>
</feature>
<feature type="compositionally biased region" description="Basic and acidic residues" evidence="1">
    <location>
        <begin position="51"/>
        <end position="68"/>
    </location>
</feature>
<feature type="compositionally biased region" description="Polar residues" evidence="1">
    <location>
        <begin position="134"/>
        <end position="146"/>
    </location>
</feature>
<feature type="compositionally biased region" description="Basic and acidic residues" evidence="1">
    <location>
        <begin position="186"/>
        <end position="196"/>
    </location>
</feature>
<name>A0A1J9RL31_9PEZI</name>
<feature type="region of interest" description="Disordered" evidence="1">
    <location>
        <begin position="803"/>
        <end position="841"/>
    </location>
</feature>
<keyword evidence="3" id="KW-1185">Reference proteome</keyword>
<gene>
    <name evidence="2" type="ORF">BKCO1_3100027</name>
</gene>
<feature type="compositionally biased region" description="Pro residues" evidence="1">
    <location>
        <begin position="229"/>
        <end position="238"/>
    </location>
</feature>
<evidence type="ECO:0000256" key="1">
    <source>
        <dbReference type="SAM" id="MobiDB-lite"/>
    </source>
</evidence>
<sequence>MDCIKKQFETLGINHQSDTIAEAGATPPHHPAHKHERDGRHQNHLLNGNSESKDKYTHRGLHNGDRHHLFQPHRNPHRYRRSQFSIDAAMANEEELSRAYPHPPQNYQRYSGSKVDSEQYYHNPFYYRNHRNGTNRFKSGDNTSRGFSFKNAAVDDPDILYEEVDGSINSESDIPQFQIPQPPMATRRDNKEDHLPSHHQPLYHHHYEPPRGRDRRPRPNTNTTISPWPDYPPPPPPLVRQTPLVYPDMRPSPDGTQSPSSTISSPRRQFDRRLQPKTTKRFSAAAAAPSPPTDVPRPRKAAPHHPATGDEAAPPPPVQSRPKQKNPHQQHRQRQRLSPPPPLFPLPAPTTTVGGGSSSSSSVVVVAGRGMKRSVVAGTGAGSKSGRAIKRDSALAPSSPHPLYFAGCDDDAVPPPEATTPTIAVDGTELSLRRGGGVGSLLDDDDDDDDDAGGFDEGAYEECGYEYVGPADYAGEAESMPVDGGCVDDDDDGLWSPGREVSSIRTFTVGDGGGGGSISARGKGEDGFVADDARGRGRGFFDYAEARARRKGERVAGTGGHPVTAGGGGHGRPGRGASPRGRAGFEIIRGGGWEMEQEPEPEPELYLFDIDDEETDGHMLRDWPLGGRAGLSQYLNARSFSRAGRHVGGGRGVDSEDHRAKDKRKHRYKRHSDSNRTSTPSAPPKGLGPTSTAGPLSTIRAPRTPSEVAGCALGTAAVGLCATSVKKVVSQAIRWEVEKQVQERLQEEKMERRRRRARKREEKEKKWRERDRLEREAIIARRENGRPGFARRLSDKVPQRFRRAMSGPSGLGGPSLSGASKMVRDDTIEDGYSGDHDLVDKGLGVMNDRELYTRPRRGWRRGWSRSRTPEPRRPLSQRPKLPEELWRRGGHRWGPPSSAGLHEKGKDAPRGNRHLLSDFDASEVAA</sequence>
<evidence type="ECO:0000313" key="3">
    <source>
        <dbReference type="Proteomes" id="UP000183809"/>
    </source>
</evidence>
<feature type="compositionally biased region" description="Acidic residues" evidence="1">
    <location>
        <begin position="442"/>
        <end position="456"/>
    </location>
</feature>
<feature type="compositionally biased region" description="Basic residues" evidence="1">
    <location>
        <begin position="322"/>
        <end position="335"/>
    </location>
</feature>
<organism evidence="2 3">
    <name type="scientific">Diplodia corticola</name>
    <dbReference type="NCBI Taxonomy" id="236234"/>
    <lineage>
        <taxon>Eukaryota</taxon>
        <taxon>Fungi</taxon>
        <taxon>Dikarya</taxon>
        <taxon>Ascomycota</taxon>
        <taxon>Pezizomycotina</taxon>
        <taxon>Dothideomycetes</taxon>
        <taxon>Dothideomycetes incertae sedis</taxon>
        <taxon>Botryosphaeriales</taxon>
        <taxon>Botryosphaeriaceae</taxon>
        <taxon>Diplodia</taxon>
    </lineage>
</organism>
<dbReference type="OrthoDB" id="10651093at2759"/>
<feature type="region of interest" description="Disordered" evidence="1">
    <location>
        <begin position="551"/>
        <end position="581"/>
    </location>
</feature>
<comment type="caution">
    <text evidence="2">The sequence shown here is derived from an EMBL/GenBank/DDBJ whole genome shotgun (WGS) entry which is preliminary data.</text>
</comment>
<feature type="compositionally biased region" description="Basic residues" evidence="1">
    <location>
        <begin position="661"/>
        <end position="670"/>
    </location>
</feature>
<feature type="compositionally biased region" description="Basic and acidic residues" evidence="1">
    <location>
        <begin position="901"/>
        <end position="910"/>
    </location>
</feature>
<accession>A0A1J9RL31</accession>
<feature type="region of interest" description="Disordered" evidence="1">
    <location>
        <begin position="168"/>
        <end position="456"/>
    </location>
</feature>
<dbReference type="AlphaFoldDB" id="A0A1J9RL31"/>
<evidence type="ECO:0000313" key="2">
    <source>
        <dbReference type="EMBL" id="OJD33291.1"/>
    </source>
</evidence>
<dbReference type="Proteomes" id="UP000183809">
    <property type="component" value="Unassembled WGS sequence"/>
</dbReference>
<feature type="compositionally biased region" description="Pro residues" evidence="1">
    <location>
        <begin position="338"/>
        <end position="348"/>
    </location>
</feature>
<feature type="compositionally biased region" description="Gly residues" evidence="1">
    <location>
        <begin position="557"/>
        <end position="571"/>
    </location>
</feature>
<feature type="region of interest" description="Disordered" evidence="1">
    <location>
        <begin position="130"/>
        <end position="150"/>
    </location>
</feature>
<dbReference type="RefSeq" id="XP_020129551.1">
    <property type="nucleotide sequence ID" value="XM_020274300.1"/>
</dbReference>
<reference evidence="2 3" key="1">
    <citation type="submission" date="2016-10" db="EMBL/GenBank/DDBJ databases">
        <title>Proteomics and genomics reveal pathogen-plant mechanisms compatible with a hemibiotrophic lifestyle of Diplodia corticola.</title>
        <authorList>
            <person name="Fernandes I."/>
            <person name="De Jonge R."/>
            <person name="Van De Peer Y."/>
            <person name="Devreese B."/>
            <person name="Alves A."/>
            <person name="Esteves A.C."/>
        </authorList>
    </citation>
    <scope>NUCLEOTIDE SEQUENCE [LARGE SCALE GENOMIC DNA]</scope>
    <source>
        <strain evidence="2 3">CBS 112549</strain>
    </source>
</reference>
<feature type="compositionally biased region" description="Polar residues" evidence="1">
    <location>
        <begin position="254"/>
        <end position="267"/>
    </location>
</feature>
<dbReference type="EMBL" id="MNUE01000031">
    <property type="protein sequence ID" value="OJD33291.1"/>
    <property type="molecule type" value="Genomic_DNA"/>
</dbReference>
<proteinExistence type="predicted"/>
<protein>
    <submittedName>
        <fullName evidence="2">Uncharacterized protein</fullName>
    </submittedName>
</protein>
<feature type="region of interest" description="Disordered" evidence="1">
    <location>
        <begin position="857"/>
        <end position="926"/>
    </location>
</feature>
<dbReference type="GeneID" id="31014561"/>
<feature type="region of interest" description="Disordered" evidence="1">
    <location>
        <begin position="642"/>
        <end position="702"/>
    </location>
</feature>
<feature type="region of interest" description="Disordered" evidence="1">
    <location>
        <begin position="21"/>
        <end position="78"/>
    </location>
</feature>
<feature type="compositionally biased region" description="Basic residues" evidence="1">
    <location>
        <begin position="69"/>
        <end position="78"/>
    </location>
</feature>